<reference evidence="1" key="1">
    <citation type="submission" date="2014-09" db="EMBL/GenBank/DDBJ databases">
        <authorList>
            <person name="Magalhaes I.L.F."/>
            <person name="Oliveira U."/>
            <person name="Santos F.R."/>
            <person name="Vidigal T.H.D.A."/>
            <person name="Brescovit A.D."/>
            <person name="Santos A.J."/>
        </authorList>
    </citation>
    <scope>NUCLEOTIDE SEQUENCE</scope>
    <source>
        <tissue evidence="1">Shoot tissue taken approximately 20 cm above the soil surface</tissue>
    </source>
</reference>
<dbReference type="EMBL" id="GBRH01206735">
    <property type="protein sequence ID" value="JAD91160.1"/>
    <property type="molecule type" value="Transcribed_RNA"/>
</dbReference>
<evidence type="ECO:0000313" key="1">
    <source>
        <dbReference type="EMBL" id="JAD91160.1"/>
    </source>
</evidence>
<dbReference type="AlphaFoldDB" id="A0A0A9DZS5"/>
<name>A0A0A9DZS5_ARUDO</name>
<reference evidence="1" key="2">
    <citation type="journal article" date="2015" name="Data Brief">
        <title>Shoot transcriptome of the giant reed, Arundo donax.</title>
        <authorList>
            <person name="Barrero R.A."/>
            <person name="Guerrero F.D."/>
            <person name="Moolhuijzen P."/>
            <person name="Goolsby J.A."/>
            <person name="Tidwell J."/>
            <person name="Bellgard S.E."/>
            <person name="Bellgard M.I."/>
        </authorList>
    </citation>
    <scope>NUCLEOTIDE SEQUENCE</scope>
    <source>
        <tissue evidence="1">Shoot tissue taken approximately 20 cm above the soil surface</tissue>
    </source>
</reference>
<proteinExistence type="predicted"/>
<accession>A0A0A9DZS5</accession>
<organism evidence="1">
    <name type="scientific">Arundo donax</name>
    <name type="common">Giant reed</name>
    <name type="synonym">Donax arundinaceus</name>
    <dbReference type="NCBI Taxonomy" id="35708"/>
    <lineage>
        <taxon>Eukaryota</taxon>
        <taxon>Viridiplantae</taxon>
        <taxon>Streptophyta</taxon>
        <taxon>Embryophyta</taxon>
        <taxon>Tracheophyta</taxon>
        <taxon>Spermatophyta</taxon>
        <taxon>Magnoliopsida</taxon>
        <taxon>Liliopsida</taxon>
        <taxon>Poales</taxon>
        <taxon>Poaceae</taxon>
        <taxon>PACMAD clade</taxon>
        <taxon>Arundinoideae</taxon>
        <taxon>Arundineae</taxon>
        <taxon>Arundo</taxon>
    </lineage>
</organism>
<sequence length="29" mass="3605">MLLDLLQVEADIYHRFLRCFLYDHRQAQP</sequence>
<protein>
    <submittedName>
        <fullName evidence="1">Uncharacterized protein</fullName>
    </submittedName>
</protein>